<keyword evidence="3 5" id="KW-1133">Transmembrane helix</keyword>
<feature type="domain" description="NADH-Ubiquinone oxidoreductase (complex I) chain 5 N-terminal" evidence="7">
    <location>
        <begin position="65"/>
        <end position="105"/>
    </location>
</feature>
<feature type="transmembrane region" description="Helical" evidence="5">
    <location>
        <begin position="299"/>
        <end position="320"/>
    </location>
</feature>
<dbReference type="PANTHER" id="PTHR42829">
    <property type="entry name" value="NADH-UBIQUINONE OXIDOREDUCTASE CHAIN 5"/>
    <property type="match status" value="1"/>
</dbReference>
<dbReference type="GO" id="GO:0042773">
    <property type="term" value="P:ATP synthesis coupled electron transport"/>
    <property type="evidence" value="ECO:0007669"/>
    <property type="project" value="InterPro"/>
</dbReference>
<feature type="transmembrane region" description="Helical" evidence="5">
    <location>
        <begin position="527"/>
        <end position="546"/>
    </location>
</feature>
<evidence type="ECO:0000256" key="4">
    <source>
        <dbReference type="ARBA" id="ARBA00023136"/>
    </source>
</evidence>
<dbReference type="GO" id="GO:0015990">
    <property type="term" value="P:electron transport coupled proton transport"/>
    <property type="evidence" value="ECO:0007669"/>
    <property type="project" value="TreeGrafter"/>
</dbReference>
<dbReference type="GO" id="GO:0008137">
    <property type="term" value="F:NADH dehydrogenase (ubiquinone) activity"/>
    <property type="evidence" value="ECO:0007669"/>
    <property type="project" value="InterPro"/>
</dbReference>
<evidence type="ECO:0000256" key="2">
    <source>
        <dbReference type="ARBA" id="ARBA00022692"/>
    </source>
</evidence>
<feature type="transmembrane region" description="Helical" evidence="5">
    <location>
        <begin position="258"/>
        <end position="278"/>
    </location>
</feature>
<gene>
    <name evidence="8" type="ORF">MNBD_GAMMA14-653</name>
</gene>
<dbReference type="EMBL" id="UOFM01000494">
    <property type="protein sequence ID" value="VAW82859.1"/>
    <property type="molecule type" value="Genomic_DNA"/>
</dbReference>
<evidence type="ECO:0000256" key="1">
    <source>
        <dbReference type="ARBA" id="ARBA00004141"/>
    </source>
</evidence>
<dbReference type="PANTHER" id="PTHR42829:SF2">
    <property type="entry name" value="NADH-UBIQUINONE OXIDOREDUCTASE CHAIN 5"/>
    <property type="match status" value="1"/>
</dbReference>
<feature type="transmembrane region" description="Helical" evidence="5">
    <location>
        <begin position="191"/>
        <end position="209"/>
    </location>
</feature>
<evidence type="ECO:0000313" key="8">
    <source>
        <dbReference type="EMBL" id="VAW82859.1"/>
    </source>
</evidence>
<evidence type="ECO:0000259" key="7">
    <source>
        <dbReference type="Pfam" id="PF00662"/>
    </source>
</evidence>
<evidence type="ECO:0000256" key="3">
    <source>
        <dbReference type="ARBA" id="ARBA00022989"/>
    </source>
</evidence>
<feature type="transmembrane region" description="Helical" evidence="5">
    <location>
        <begin position="102"/>
        <end position="119"/>
    </location>
</feature>
<evidence type="ECO:0000259" key="6">
    <source>
        <dbReference type="Pfam" id="PF00361"/>
    </source>
</evidence>
<keyword evidence="4 5" id="KW-0472">Membrane</keyword>
<feature type="transmembrane region" description="Helical" evidence="5">
    <location>
        <begin position="6"/>
        <end position="21"/>
    </location>
</feature>
<feature type="transmembrane region" description="Helical" evidence="5">
    <location>
        <begin position="28"/>
        <end position="48"/>
    </location>
</feature>
<feature type="transmembrane region" description="Helical" evidence="5">
    <location>
        <begin position="125"/>
        <end position="146"/>
    </location>
</feature>
<dbReference type="Pfam" id="PF00662">
    <property type="entry name" value="Proton_antipo_N"/>
    <property type="match status" value="1"/>
</dbReference>
<feature type="transmembrane region" description="Helical" evidence="5">
    <location>
        <begin position="68"/>
        <end position="90"/>
    </location>
</feature>
<evidence type="ECO:0000256" key="5">
    <source>
        <dbReference type="SAM" id="Phobius"/>
    </source>
</evidence>
<organism evidence="8">
    <name type="scientific">hydrothermal vent metagenome</name>
    <dbReference type="NCBI Taxonomy" id="652676"/>
    <lineage>
        <taxon>unclassified sequences</taxon>
        <taxon>metagenomes</taxon>
        <taxon>ecological metagenomes</taxon>
    </lineage>
</organism>
<dbReference type="PRINTS" id="PR01434">
    <property type="entry name" value="NADHDHGNASE5"/>
</dbReference>
<dbReference type="GO" id="GO:0003954">
    <property type="term" value="F:NADH dehydrogenase activity"/>
    <property type="evidence" value="ECO:0007669"/>
    <property type="project" value="TreeGrafter"/>
</dbReference>
<feature type="transmembrane region" description="Helical" evidence="5">
    <location>
        <begin position="158"/>
        <end position="179"/>
    </location>
</feature>
<dbReference type="EC" id="1.6.5.3" evidence="8"/>
<feature type="transmembrane region" description="Helical" evidence="5">
    <location>
        <begin position="584"/>
        <end position="604"/>
    </location>
</feature>
<dbReference type="Pfam" id="PF00361">
    <property type="entry name" value="Proton_antipo_M"/>
    <property type="match status" value="1"/>
</dbReference>
<dbReference type="GO" id="GO:0016020">
    <property type="term" value="C:membrane"/>
    <property type="evidence" value="ECO:0007669"/>
    <property type="project" value="UniProtKB-SubCell"/>
</dbReference>
<dbReference type="InterPro" id="IPR001750">
    <property type="entry name" value="ND/Mrp_TM"/>
</dbReference>
<dbReference type="InterPro" id="IPR001516">
    <property type="entry name" value="Proton_antipo_N"/>
</dbReference>
<reference evidence="8" key="1">
    <citation type="submission" date="2018-06" db="EMBL/GenBank/DDBJ databases">
        <authorList>
            <person name="Zhirakovskaya E."/>
        </authorList>
    </citation>
    <scope>NUCLEOTIDE SEQUENCE</scope>
</reference>
<sequence>MNLIATVLLAPLSMMVLILVLRRLPATLALVGAAIGLLASIGLLANAFNGITATLILPGLPGFPLRLVATPLTALLSTLVAVISSLVLVYATGYMKQDDEKVRFFATMLLFVSAMQTLVLAGDWILLLAAWELIGLSSYLLIGFWYRRPGVPAAATRAFLVTRSADLGLYIAVFILIANTGSSDIATTLNTGGNVAIVAGLLLLVAAMGKSAQTPLHDWLQRAMAGPTPVSALLHSATLVAAGAILLIRTAPMLPAEALLAIGIVGGITTVVTGMIALGERDLKRLLAASTSSQYGLMLVAVGAGVPLAALLHLIAHATIKSSLFLGAGVFQHSRESTALTELEGAGRDRPRIFTGFALAALALAGIPPLSGFFSKDAIIAASLASPNAGMLATFALAGTLLTGAYMARALHILWRGERHKRDIVGLGWMGTGLAVLVTLAIILGAAFPSIANLLHQSMPESRLAQILGLSAALAGLTLGWFIPVRRLLGPLLPWAHQGFAIAGGFDTWMVRPAFAIARYCERLERGLYNGVLAIGQLGLIIGRAVRRSDDKGIDGLIFSLVRGTVELGGRARTLQSGLIHREMAITVVGTALILAALLLALLVY</sequence>
<feature type="transmembrane region" description="Helical" evidence="5">
    <location>
        <begin position="395"/>
        <end position="415"/>
    </location>
</feature>
<dbReference type="AlphaFoldDB" id="A0A3B0Z9B9"/>
<proteinExistence type="predicted"/>
<feature type="transmembrane region" description="Helical" evidence="5">
    <location>
        <begin position="464"/>
        <end position="483"/>
    </location>
</feature>
<dbReference type="Gene3D" id="1.20.5.2700">
    <property type="match status" value="1"/>
</dbReference>
<protein>
    <submittedName>
        <fullName evidence="8">NADH-ubiquinone oxidoreductase chain L</fullName>
        <ecNumber evidence="8">1.6.5.3</ecNumber>
    </submittedName>
</protein>
<keyword evidence="8" id="KW-0560">Oxidoreductase</keyword>
<dbReference type="InterPro" id="IPR003945">
    <property type="entry name" value="NU5C-like"/>
</dbReference>
<accession>A0A3B0Z9B9</accession>
<feature type="domain" description="NADH:quinone oxidoreductase/Mrp antiporter transmembrane" evidence="6">
    <location>
        <begin position="121"/>
        <end position="400"/>
    </location>
</feature>
<feature type="transmembrane region" description="Helical" evidence="5">
    <location>
        <begin position="427"/>
        <end position="452"/>
    </location>
</feature>
<keyword evidence="8" id="KW-0830">Ubiquinone</keyword>
<comment type="subcellular location">
    <subcellularLocation>
        <location evidence="1">Membrane</location>
        <topology evidence="1">Multi-pass membrane protein</topology>
    </subcellularLocation>
</comment>
<feature type="transmembrane region" description="Helical" evidence="5">
    <location>
        <begin position="353"/>
        <end position="374"/>
    </location>
</feature>
<name>A0A3B0Z9B9_9ZZZZ</name>
<keyword evidence="2 5" id="KW-0812">Transmembrane</keyword>